<organism evidence="2">
    <name type="scientific">Stegastes partitus</name>
    <name type="common">bicolor damselfish</name>
    <dbReference type="NCBI Taxonomy" id="144197"/>
    <lineage>
        <taxon>Eukaryota</taxon>
        <taxon>Metazoa</taxon>
        <taxon>Chordata</taxon>
        <taxon>Craniata</taxon>
        <taxon>Vertebrata</taxon>
        <taxon>Euteleostomi</taxon>
        <taxon>Actinopterygii</taxon>
        <taxon>Neopterygii</taxon>
        <taxon>Teleostei</taxon>
        <taxon>Neoteleostei</taxon>
        <taxon>Acanthomorphata</taxon>
        <taxon>Ovalentaria</taxon>
        <taxon>Pomacentridae</taxon>
        <taxon>Stegastes</taxon>
    </lineage>
</organism>
<protein>
    <submittedName>
        <fullName evidence="2">Uncharacterized protein</fullName>
    </submittedName>
</protein>
<reference evidence="2" key="1">
    <citation type="submission" date="2023-09" db="UniProtKB">
        <authorList>
            <consortium name="Ensembl"/>
        </authorList>
    </citation>
    <scope>IDENTIFICATION</scope>
</reference>
<dbReference type="PANTHER" id="PTHR10188:SF41">
    <property type="entry name" value="ISOASPARTYL PEPTIDASE_L-ASPARAGINASE"/>
    <property type="match status" value="1"/>
</dbReference>
<evidence type="ECO:0000256" key="1">
    <source>
        <dbReference type="ARBA" id="ARBA00010872"/>
    </source>
</evidence>
<dbReference type="GO" id="GO:0033345">
    <property type="term" value="P:L-asparagine catabolic process via L-aspartate"/>
    <property type="evidence" value="ECO:0007669"/>
    <property type="project" value="TreeGrafter"/>
</dbReference>
<comment type="similarity">
    <text evidence="1">Belongs to the Ntn-hydrolase family.</text>
</comment>
<dbReference type="AlphaFoldDB" id="A0A3B5BF11"/>
<dbReference type="InterPro" id="IPR000246">
    <property type="entry name" value="Peptidase_T2"/>
</dbReference>
<sequence>MLPVVVVHGGAGHIPKERSEKSTEGVCSAVRAGYVVLKRGGSSMDAVVEAVTHLENNPIFNSGNVKTHSTVMALTLCSIMLRLTGDSKLSVGVNVSVLDCLSPSDRLVTCQGCTCLHPSSAGIDSSPMNEL</sequence>
<dbReference type="SUPFAM" id="SSF56235">
    <property type="entry name" value="N-terminal nucleophile aminohydrolases (Ntn hydrolases)"/>
    <property type="match status" value="1"/>
</dbReference>
<dbReference type="STRING" id="144197.ENSSPAP00000024582"/>
<dbReference type="InterPro" id="IPR029055">
    <property type="entry name" value="Ntn_hydrolases_N"/>
</dbReference>
<dbReference type="PANTHER" id="PTHR10188">
    <property type="entry name" value="L-ASPARAGINASE"/>
    <property type="match status" value="1"/>
</dbReference>
<dbReference type="Ensembl" id="ENSSPAT00000024988.1">
    <property type="protein sequence ID" value="ENSSPAP00000024582.1"/>
    <property type="gene ID" value="ENSSPAG00000018580.1"/>
</dbReference>
<name>A0A3B5BF11_9TELE</name>
<dbReference type="GeneTree" id="ENSGT01110000268053"/>
<accession>A0A3B5BF11</accession>
<dbReference type="GO" id="GO:0016787">
    <property type="term" value="F:hydrolase activity"/>
    <property type="evidence" value="ECO:0007669"/>
    <property type="project" value="InterPro"/>
</dbReference>
<dbReference type="Pfam" id="PF01112">
    <property type="entry name" value="Asparaginase_2"/>
    <property type="match status" value="1"/>
</dbReference>
<proteinExistence type="inferred from homology"/>
<dbReference type="GO" id="GO:0005737">
    <property type="term" value="C:cytoplasm"/>
    <property type="evidence" value="ECO:0007669"/>
    <property type="project" value="TreeGrafter"/>
</dbReference>
<evidence type="ECO:0000313" key="2">
    <source>
        <dbReference type="Ensembl" id="ENSSPAP00000024582.1"/>
    </source>
</evidence>